<sequence>MRAKSKGVGVIWDVSPVPSGSKEFHDPRVTRMSV</sequence>
<protein>
    <submittedName>
        <fullName evidence="1">Uncharacterized protein</fullName>
    </submittedName>
</protein>
<dbReference type="HOGENOM" id="CLU_180511_2_1_2"/>
<gene>
    <name evidence="1" type="ORF">MetMK1DRAFT_00015670</name>
</gene>
<name>H2C4X2_9CREN</name>
<reference evidence="1 2" key="1">
    <citation type="submission" date="2012-01" db="EMBL/GenBank/DDBJ databases">
        <title>Improved High-Quality Draft sequence of Metallosphaera yellowstonensis MK1.</title>
        <authorList>
            <consortium name="US DOE Joint Genome Institute"/>
            <person name="Lucas S."/>
            <person name="Han J."/>
            <person name="Cheng J.-F."/>
            <person name="Goodwin L."/>
            <person name="Pitluck S."/>
            <person name="Peters L."/>
            <person name="Teshima H."/>
            <person name="Detter J.C."/>
            <person name="Han C."/>
            <person name="Tapia R."/>
            <person name="Land M."/>
            <person name="Hauser L."/>
            <person name="Kyrpides N."/>
            <person name="Kozubal M."/>
            <person name="Macur R.E."/>
            <person name="Jay Z."/>
            <person name="Inskeep W."/>
            <person name="Woyke T."/>
        </authorList>
    </citation>
    <scope>NUCLEOTIDE SEQUENCE [LARGE SCALE GENOMIC DNA]</scope>
    <source>
        <strain evidence="1 2">MK1</strain>
    </source>
</reference>
<evidence type="ECO:0000313" key="1">
    <source>
        <dbReference type="EMBL" id="EHP71063.1"/>
    </source>
</evidence>
<proteinExistence type="predicted"/>
<accession>H2C4X2</accession>
<dbReference type="AlphaFoldDB" id="H2C4X2"/>
<organism evidence="1 2">
    <name type="scientific">Metallosphaera yellowstonensis MK1</name>
    <dbReference type="NCBI Taxonomy" id="671065"/>
    <lineage>
        <taxon>Archaea</taxon>
        <taxon>Thermoproteota</taxon>
        <taxon>Thermoprotei</taxon>
        <taxon>Sulfolobales</taxon>
        <taxon>Sulfolobaceae</taxon>
        <taxon>Metallosphaera</taxon>
    </lineage>
</organism>
<keyword evidence="2" id="KW-1185">Reference proteome</keyword>
<evidence type="ECO:0000313" key="2">
    <source>
        <dbReference type="Proteomes" id="UP000003980"/>
    </source>
</evidence>
<dbReference type="Proteomes" id="UP000003980">
    <property type="component" value="Unassembled WGS sequence"/>
</dbReference>
<dbReference type="EMBL" id="JH597761">
    <property type="protein sequence ID" value="EHP71063.1"/>
    <property type="molecule type" value="Genomic_DNA"/>
</dbReference>